<feature type="transmembrane region" description="Helical" evidence="5">
    <location>
        <begin position="317"/>
        <end position="336"/>
    </location>
</feature>
<protein>
    <recommendedName>
        <fullName evidence="6">O-antigen ligase-related domain-containing protein</fullName>
    </recommendedName>
</protein>
<evidence type="ECO:0000256" key="1">
    <source>
        <dbReference type="ARBA" id="ARBA00004141"/>
    </source>
</evidence>
<sequence>MPAAAAASDRLAVWCGWVLVGAAALVPLLAWLGPLGFAPLMGLVGLLCLPALRITDEDRPVAVVLLAGLVWAGMASAWSVWKPDAVEESVALKLALQLPLYWAAWCAARRADPALRRLALTVLAWGLALLGVIYLVEAATGGAVYQALRAAIGDPTRPDLARKNLAQGSFAVALLWPLAAAGGIRAGWPWWLGLPMALGAWLMAFLFHSDAPVIAVGLSLLVGVLAWSFPRSAPRALAVAAAGFFLLTPAVMLGLRSLGRGMGIEVAAPESWAQRLGYWSHAVDAIAHHPFRGWGLDASRAFSPNIVLHPHNGALQAWLELGAVGAVGAALVWAFLLRRLSREGPDLAAAAGCAAAVAYLLFAAVNFGLWQEWWLALGALACVVVGMMDGVVPAPRVRPDRRTAAKSSTTAAFSG</sequence>
<dbReference type="RefSeq" id="WP_012522540.1">
    <property type="nucleotide sequence ID" value="NC_011144.1"/>
</dbReference>
<evidence type="ECO:0000256" key="2">
    <source>
        <dbReference type="ARBA" id="ARBA00022692"/>
    </source>
</evidence>
<feature type="transmembrane region" description="Helical" evidence="5">
    <location>
        <begin position="348"/>
        <end position="367"/>
    </location>
</feature>
<feature type="transmembrane region" description="Helical" evidence="5">
    <location>
        <begin position="373"/>
        <end position="392"/>
    </location>
</feature>
<evidence type="ECO:0000259" key="6">
    <source>
        <dbReference type="Pfam" id="PF04932"/>
    </source>
</evidence>
<dbReference type="Pfam" id="PF04932">
    <property type="entry name" value="Wzy_C"/>
    <property type="match status" value="1"/>
</dbReference>
<feature type="transmembrane region" description="Helical" evidence="5">
    <location>
        <begin position="61"/>
        <end position="78"/>
    </location>
</feature>
<dbReference type="PANTHER" id="PTHR37422:SF13">
    <property type="entry name" value="LIPOPOLYSACCHARIDE BIOSYNTHESIS PROTEIN PA4999-RELATED"/>
    <property type="match status" value="1"/>
</dbReference>
<dbReference type="InterPro" id="IPR007016">
    <property type="entry name" value="O-antigen_ligase-rel_domated"/>
</dbReference>
<evidence type="ECO:0000313" key="7">
    <source>
        <dbReference type="EMBL" id="ACG78398.1"/>
    </source>
</evidence>
<dbReference type="eggNOG" id="COG3307">
    <property type="taxonomic scope" value="Bacteria"/>
</dbReference>
<keyword evidence="8" id="KW-1185">Reference proteome</keyword>
<evidence type="ECO:0000256" key="3">
    <source>
        <dbReference type="ARBA" id="ARBA00022989"/>
    </source>
</evidence>
<feature type="domain" description="O-antigen ligase-related" evidence="6">
    <location>
        <begin position="197"/>
        <end position="328"/>
    </location>
</feature>
<feature type="transmembrane region" description="Helical" evidence="5">
    <location>
        <begin position="37"/>
        <end position="54"/>
    </location>
</feature>
<dbReference type="PANTHER" id="PTHR37422">
    <property type="entry name" value="TEICHURONIC ACID BIOSYNTHESIS PROTEIN TUAE"/>
    <property type="match status" value="1"/>
</dbReference>
<gene>
    <name evidence="7" type="ordered locus">PHZ_c1987</name>
</gene>
<evidence type="ECO:0000313" key="8">
    <source>
        <dbReference type="Proteomes" id="UP000001868"/>
    </source>
</evidence>
<evidence type="ECO:0000256" key="5">
    <source>
        <dbReference type="SAM" id="Phobius"/>
    </source>
</evidence>
<dbReference type="OrthoDB" id="8050531at2"/>
<accession>B4RDK8</accession>
<evidence type="ECO:0000256" key="4">
    <source>
        <dbReference type="ARBA" id="ARBA00023136"/>
    </source>
</evidence>
<dbReference type="Proteomes" id="UP000001868">
    <property type="component" value="Chromosome"/>
</dbReference>
<proteinExistence type="predicted"/>
<dbReference type="KEGG" id="pzu:PHZ_c1987"/>
<feature type="transmembrane region" description="Helical" evidence="5">
    <location>
        <begin position="12"/>
        <end position="31"/>
    </location>
</feature>
<reference evidence="7 8" key="1">
    <citation type="journal article" date="2008" name="BMC Genomics">
        <title>Complete genome of Phenylobacterium zucineum - a novel facultative intracellular bacterium isolated from human erythroleukemia cell line K562.</title>
        <authorList>
            <person name="Luo Y."/>
            <person name="Xu X."/>
            <person name="Ding Z."/>
            <person name="Liu Z."/>
            <person name="Zhang B."/>
            <person name="Yan Z."/>
            <person name="Sun J."/>
            <person name="Hu S."/>
            <person name="Hu X."/>
        </authorList>
    </citation>
    <scope>NUCLEOTIDE SEQUENCE [LARGE SCALE GENOMIC DNA]</scope>
    <source>
        <strain evidence="7 8">HLK1</strain>
    </source>
</reference>
<feature type="transmembrane region" description="Helical" evidence="5">
    <location>
        <begin position="120"/>
        <end position="145"/>
    </location>
</feature>
<keyword evidence="2 5" id="KW-0812">Transmembrane</keyword>
<dbReference type="STRING" id="450851.PHZ_c1987"/>
<keyword evidence="4 5" id="KW-0472">Membrane</keyword>
<dbReference type="HOGENOM" id="CLU_675584_0_0_5"/>
<dbReference type="EMBL" id="CP000747">
    <property type="protein sequence ID" value="ACG78398.1"/>
    <property type="molecule type" value="Genomic_DNA"/>
</dbReference>
<organism evidence="7 8">
    <name type="scientific">Phenylobacterium zucineum (strain HLK1)</name>
    <dbReference type="NCBI Taxonomy" id="450851"/>
    <lineage>
        <taxon>Bacteria</taxon>
        <taxon>Pseudomonadati</taxon>
        <taxon>Pseudomonadota</taxon>
        <taxon>Alphaproteobacteria</taxon>
        <taxon>Caulobacterales</taxon>
        <taxon>Caulobacteraceae</taxon>
        <taxon>Phenylobacterium</taxon>
    </lineage>
</organism>
<dbReference type="GO" id="GO:0016020">
    <property type="term" value="C:membrane"/>
    <property type="evidence" value="ECO:0007669"/>
    <property type="project" value="UniProtKB-SubCell"/>
</dbReference>
<feature type="transmembrane region" description="Helical" evidence="5">
    <location>
        <begin position="213"/>
        <end position="229"/>
    </location>
</feature>
<name>B4RDK8_PHEZH</name>
<keyword evidence="3 5" id="KW-1133">Transmembrane helix</keyword>
<comment type="subcellular location">
    <subcellularLocation>
        <location evidence="1">Membrane</location>
        <topology evidence="1">Multi-pass membrane protein</topology>
    </subcellularLocation>
</comment>
<dbReference type="InterPro" id="IPR051533">
    <property type="entry name" value="WaaL-like"/>
</dbReference>
<dbReference type="AlphaFoldDB" id="B4RDK8"/>
<feature type="transmembrane region" description="Helical" evidence="5">
    <location>
        <begin position="236"/>
        <end position="255"/>
    </location>
</feature>
<feature type="transmembrane region" description="Helical" evidence="5">
    <location>
        <begin position="165"/>
        <end position="183"/>
    </location>
</feature>